<gene>
    <name evidence="1" type="ORF">SDJN03_18634</name>
</gene>
<dbReference type="AlphaFoldDB" id="A0AAV6MTP5"/>
<evidence type="ECO:0000313" key="2">
    <source>
        <dbReference type="Proteomes" id="UP000685013"/>
    </source>
</evidence>
<name>A0AAV6MTP5_9ROSI</name>
<evidence type="ECO:0000313" key="1">
    <source>
        <dbReference type="EMBL" id="KAG6585901.1"/>
    </source>
</evidence>
<keyword evidence="2" id="KW-1185">Reference proteome</keyword>
<protein>
    <submittedName>
        <fullName evidence="1">Uncharacterized protein</fullName>
    </submittedName>
</protein>
<accession>A0AAV6MTP5</accession>
<organism evidence="1 2">
    <name type="scientific">Cucurbita argyrosperma subsp. sororia</name>
    <dbReference type="NCBI Taxonomy" id="37648"/>
    <lineage>
        <taxon>Eukaryota</taxon>
        <taxon>Viridiplantae</taxon>
        <taxon>Streptophyta</taxon>
        <taxon>Embryophyta</taxon>
        <taxon>Tracheophyta</taxon>
        <taxon>Spermatophyta</taxon>
        <taxon>Magnoliopsida</taxon>
        <taxon>eudicotyledons</taxon>
        <taxon>Gunneridae</taxon>
        <taxon>Pentapetalae</taxon>
        <taxon>rosids</taxon>
        <taxon>fabids</taxon>
        <taxon>Cucurbitales</taxon>
        <taxon>Cucurbitaceae</taxon>
        <taxon>Cucurbiteae</taxon>
        <taxon>Cucurbita</taxon>
    </lineage>
</organism>
<dbReference type="EMBL" id="JAGKQH010000012">
    <property type="protein sequence ID" value="KAG6585901.1"/>
    <property type="molecule type" value="Genomic_DNA"/>
</dbReference>
<proteinExistence type="predicted"/>
<sequence>MNKWIDCSEPARCTLFEGSNSGLSYSFPSSWLEYGSFLGPLNNLLKKNRHHGIGLEKIKRPLRTYKVKGASWLIRCWPFWIMLSWTKYDALDYAIGVMQGKRERERAANRL</sequence>
<dbReference type="Proteomes" id="UP000685013">
    <property type="component" value="Chromosome 12"/>
</dbReference>
<reference evidence="1 2" key="1">
    <citation type="journal article" date="2021" name="Hortic Res">
        <title>The domestication of Cucurbita argyrosperma as revealed by the genome of its wild relative.</title>
        <authorList>
            <person name="Barrera-Redondo J."/>
            <person name="Sanchez-de la Vega G."/>
            <person name="Aguirre-Liguori J.A."/>
            <person name="Castellanos-Morales G."/>
            <person name="Gutierrez-Guerrero Y.T."/>
            <person name="Aguirre-Dugua X."/>
            <person name="Aguirre-Planter E."/>
            <person name="Tenaillon M.I."/>
            <person name="Lira-Saade R."/>
            <person name="Eguiarte L.E."/>
        </authorList>
    </citation>
    <scope>NUCLEOTIDE SEQUENCE [LARGE SCALE GENOMIC DNA]</scope>
    <source>
        <strain evidence="1">JBR-2021</strain>
    </source>
</reference>
<feature type="non-terminal residue" evidence="1">
    <location>
        <position position="1"/>
    </location>
</feature>
<comment type="caution">
    <text evidence="1">The sequence shown here is derived from an EMBL/GenBank/DDBJ whole genome shotgun (WGS) entry which is preliminary data.</text>
</comment>